<dbReference type="InterPro" id="IPR032710">
    <property type="entry name" value="NTF2-like_dom_sf"/>
</dbReference>
<dbReference type="Proteomes" id="UP001220022">
    <property type="component" value="Unassembled WGS sequence"/>
</dbReference>
<dbReference type="InterPro" id="IPR023006">
    <property type="entry name" value="YchJ-like"/>
</dbReference>
<accession>A0ABT5YW84</accession>
<protein>
    <recommendedName>
        <fullName evidence="1">UPF0225 protein P2L57_08060</fullName>
    </recommendedName>
</protein>
<keyword evidence="4" id="KW-1185">Reference proteome</keyword>
<organism evidence="3 4">
    <name type="scientific">Streptantibioticus ferralitis</name>
    <dbReference type="NCBI Taxonomy" id="236510"/>
    <lineage>
        <taxon>Bacteria</taxon>
        <taxon>Bacillati</taxon>
        <taxon>Actinomycetota</taxon>
        <taxon>Actinomycetes</taxon>
        <taxon>Kitasatosporales</taxon>
        <taxon>Streptomycetaceae</taxon>
        <taxon>Streptantibioticus</taxon>
    </lineage>
</organism>
<sequence length="139" mass="15258">MSRRTTPPAGRPAGTTCPCGLPSAYDDCCGRLHRGAARAATAEQLMRSRFSAFAVHDEAYLLHSWHPSTRPPGVDLDPAVRWLRLELLGSTGGSPFHSEATVEFRAHYTERGQAGQLHENSRFVRHDGDWVYLDGVVSG</sequence>
<dbReference type="PANTHER" id="PTHR33747">
    <property type="entry name" value="UPF0225 PROTEIN SCO1677"/>
    <property type="match status" value="1"/>
</dbReference>
<evidence type="ECO:0000313" key="4">
    <source>
        <dbReference type="Proteomes" id="UP001220022"/>
    </source>
</evidence>
<proteinExistence type="inferred from homology"/>
<feature type="domain" description="YchJ-like middle NTF2-like" evidence="2">
    <location>
        <begin position="41"/>
        <end position="135"/>
    </location>
</feature>
<evidence type="ECO:0000256" key="1">
    <source>
        <dbReference type="HAMAP-Rule" id="MF_00612"/>
    </source>
</evidence>
<evidence type="ECO:0000313" key="3">
    <source>
        <dbReference type="EMBL" id="MDF2255677.1"/>
    </source>
</evidence>
<gene>
    <name evidence="3" type="ORF">P2L57_08060</name>
</gene>
<comment type="caution">
    <text evidence="3">The sequence shown here is derived from an EMBL/GenBank/DDBJ whole genome shotgun (WGS) entry which is preliminary data.</text>
</comment>
<dbReference type="Pfam" id="PF17775">
    <property type="entry name" value="YchJ_M-like"/>
    <property type="match status" value="1"/>
</dbReference>
<reference evidence="3 4" key="1">
    <citation type="submission" date="2023-03" db="EMBL/GenBank/DDBJ databases">
        <title>Draft genome sequence of type strain Streptomyces ferralitis JCM 14344.</title>
        <authorList>
            <person name="Klaysubun C."/>
            <person name="Duangmal K."/>
        </authorList>
    </citation>
    <scope>NUCLEOTIDE SEQUENCE [LARGE SCALE GENOMIC DNA]</scope>
    <source>
        <strain evidence="3 4">JCM 14344</strain>
    </source>
</reference>
<dbReference type="Gene3D" id="3.10.450.50">
    <property type="match status" value="1"/>
</dbReference>
<dbReference type="PANTHER" id="PTHR33747:SF1">
    <property type="entry name" value="ADENYLATE CYCLASE-ASSOCIATED CAP C-TERMINAL DOMAIN-CONTAINING PROTEIN"/>
    <property type="match status" value="1"/>
</dbReference>
<name>A0ABT5YW84_9ACTN</name>
<dbReference type="SUPFAM" id="SSF54427">
    <property type="entry name" value="NTF2-like"/>
    <property type="match status" value="1"/>
</dbReference>
<comment type="similarity">
    <text evidence="1">Belongs to the UPF0225 family.</text>
</comment>
<dbReference type="RefSeq" id="WP_275810614.1">
    <property type="nucleotide sequence ID" value="NZ_BAAANM010000017.1"/>
</dbReference>
<evidence type="ECO:0000259" key="2">
    <source>
        <dbReference type="Pfam" id="PF17775"/>
    </source>
</evidence>
<dbReference type="HAMAP" id="MF_00612">
    <property type="entry name" value="UPF0225"/>
    <property type="match status" value="1"/>
</dbReference>
<dbReference type="EMBL" id="JARHTQ010000004">
    <property type="protein sequence ID" value="MDF2255677.1"/>
    <property type="molecule type" value="Genomic_DNA"/>
</dbReference>
<dbReference type="InterPro" id="IPR048469">
    <property type="entry name" value="YchJ-like_M"/>
</dbReference>